<dbReference type="InterPro" id="IPR038063">
    <property type="entry name" value="Transpep_catalytic_dom"/>
</dbReference>
<protein>
    <submittedName>
        <fullName evidence="8">L,D-transpeptidase</fullName>
    </submittedName>
</protein>
<dbReference type="Gene3D" id="2.40.440.10">
    <property type="entry name" value="L,D-transpeptidase catalytic domain-like"/>
    <property type="match status" value="1"/>
</dbReference>
<evidence type="ECO:0000256" key="2">
    <source>
        <dbReference type="ARBA" id="ARBA00022679"/>
    </source>
</evidence>
<dbReference type="Pfam" id="PF03734">
    <property type="entry name" value="YkuD"/>
    <property type="match status" value="1"/>
</dbReference>
<reference evidence="8 9" key="1">
    <citation type="submission" date="2017-09" db="EMBL/GenBank/DDBJ databases">
        <title>Large-scale bioinformatics analysis of Bacillus genomes uncovers conserved roles of natural products in bacterial physiology.</title>
        <authorList>
            <consortium name="Agbiome Team Llc"/>
            <person name="Bleich R.M."/>
            <person name="Kirk G.J."/>
            <person name="Santa Maria K.C."/>
            <person name="Allen S.E."/>
            <person name="Farag S."/>
            <person name="Shank E.A."/>
            <person name="Bowers A."/>
        </authorList>
    </citation>
    <scope>NUCLEOTIDE SEQUENCE [LARGE SCALE GENOMIC DNA]</scope>
    <source>
        <strain evidence="8 9">AFS007900</strain>
    </source>
</reference>
<proteinExistence type="predicted"/>
<comment type="pathway">
    <text evidence="1">Cell wall biogenesis; peptidoglycan biosynthesis.</text>
</comment>
<keyword evidence="4" id="KW-0573">Peptidoglycan synthesis</keyword>
<dbReference type="GO" id="GO:0016740">
    <property type="term" value="F:transferase activity"/>
    <property type="evidence" value="ECO:0007669"/>
    <property type="project" value="UniProtKB-KW"/>
</dbReference>
<keyword evidence="6" id="KW-0732">Signal</keyword>
<keyword evidence="3" id="KW-0133">Cell shape</keyword>
<evidence type="ECO:0000256" key="3">
    <source>
        <dbReference type="ARBA" id="ARBA00022960"/>
    </source>
</evidence>
<evidence type="ECO:0000259" key="7">
    <source>
        <dbReference type="Pfam" id="PF03734"/>
    </source>
</evidence>
<dbReference type="InterPro" id="IPR005490">
    <property type="entry name" value="LD_TPept_cat_dom"/>
</dbReference>
<dbReference type="GO" id="GO:0008360">
    <property type="term" value="P:regulation of cell shape"/>
    <property type="evidence" value="ECO:0007669"/>
    <property type="project" value="UniProtKB-KW"/>
</dbReference>
<dbReference type="GO" id="GO:0009252">
    <property type="term" value="P:peptidoglycan biosynthetic process"/>
    <property type="evidence" value="ECO:0007669"/>
    <property type="project" value="UniProtKB-KW"/>
</dbReference>
<keyword evidence="2" id="KW-0808">Transferase</keyword>
<organism evidence="8 9">
    <name type="scientific">Bacillus thuringiensis</name>
    <dbReference type="NCBI Taxonomy" id="1428"/>
    <lineage>
        <taxon>Bacteria</taxon>
        <taxon>Bacillati</taxon>
        <taxon>Bacillota</taxon>
        <taxon>Bacilli</taxon>
        <taxon>Bacillales</taxon>
        <taxon>Bacillaceae</taxon>
        <taxon>Bacillus</taxon>
        <taxon>Bacillus cereus group</taxon>
    </lineage>
</organism>
<evidence type="ECO:0000256" key="5">
    <source>
        <dbReference type="ARBA" id="ARBA00023316"/>
    </source>
</evidence>
<name>A0ABD6SJV3_BACTU</name>
<dbReference type="EMBL" id="NTXF01000036">
    <property type="protein sequence ID" value="PEX45925.1"/>
    <property type="molecule type" value="Genomic_DNA"/>
</dbReference>
<keyword evidence="5" id="KW-0961">Cell wall biogenesis/degradation</keyword>
<evidence type="ECO:0000256" key="4">
    <source>
        <dbReference type="ARBA" id="ARBA00022984"/>
    </source>
</evidence>
<accession>A0ABD6SJV3</accession>
<evidence type="ECO:0000256" key="6">
    <source>
        <dbReference type="SAM" id="SignalP"/>
    </source>
</evidence>
<evidence type="ECO:0000313" key="8">
    <source>
        <dbReference type="EMBL" id="PEX45925.1"/>
    </source>
</evidence>
<dbReference type="AlphaFoldDB" id="A0ABD6SJV3"/>
<gene>
    <name evidence="8" type="ORF">CN461_23335</name>
</gene>
<dbReference type="SUPFAM" id="SSF141523">
    <property type="entry name" value="L,D-transpeptidase catalytic domain-like"/>
    <property type="match status" value="1"/>
</dbReference>
<feature type="signal peptide" evidence="6">
    <location>
        <begin position="1"/>
        <end position="23"/>
    </location>
</feature>
<dbReference type="GO" id="GO:0071555">
    <property type="term" value="P:cell wall organization"/>
    <property type="evidence" value="ECO:0007669"/>
    <property type="project" value="UniProtKB-KW"/>
</dbReference>
<dbReference type="CDD" id="cd16913">
    <property type="entry name" value="YkuD_like"/>
    <property type="match status" value="1"/>
</dbReference>
<dbReference type="RefSeq" id="WP_044306836.1">
    <property type="nucleotide sequence ID" value="NZ_NTRM01000032.1"/>
</dbReference>
<dbReference type="Proteomes" id="UP000220502">
    <property type="component" value="Unassembled WGS sequence"/>
</dbReference>
<evidence type="ECO:0000256" key="1">
    <source>
        <dbReference type="ARBA" id="ARBA00004752"/>
    </source>
</evidence>
<comment type="caution">
    <text evidence="8">The sequence shown here is derived from an EMBL/GenBank/DDBJ whole genome shotgun (WGS) entry which is preliminary data.</text>
</comment>
<evidence type="ECO:0000313" key="9">
    <source>
        <dbReference type="Proteomes" id="UP000220502"/>
    </source>
</evidence>
<feature type="chain" id="PRO_5044844173" evidence="6">
    <location>
        <begin position="24"/>
        <end position="148"/>
    </location>
</feature>
<feature type="domain" description="L,D-TPase catalytic" evidence="7">
    <location>
        <begin position="30"/>
        <end position="147"/>
    </location>
</feature>
<sequence length="148" mass="17580">MKFKYKLIFTMIFTLTCVQQVQASIATPKYLVFKRFENKLYYVKHKLLIKEFLIITDQSKKLIPAGRYTVVYTFSKHYSYKNIKEKTLNYQLISLKSTKTNDVNYGICETNRENNTKNPINVDCIYMKNIDIQWLHSQVREGTTVIIQ</sequence>